<keyword evidence="2" id="KW-1185">Reference proteome</keyword>
<gene>
    <name evidence="1" type="ORF">NLJ89_g8357</name>
</gene>
<dbReference type="OrthoDB" id="3041043at2759"/>
<name>A0A9W8JXL9_9AGAR</name>
<evidence type="ECO:0000313" key="2">
    <source>
        <dbReference type="Proteomes" id="UP001148786"/>
    </source>
</evidence>
<accession>A0A9W8JXL9</accession>
<protein>
    <submittedName>
        <fullName evidence="1">Uncharacterized protein</fullName>
    </submittedName>
</protein>
<dbReference type="EMBL" id="JANKHO010001119">
    <property type="protein sequence ID" value="KAJ3503603.1"/>
    <property type="molecule type" value="Genomic_DNA"/>
</dbReference>
<reference evidence="1" key="1">
    <citation type="submission" date="2022-07" db="EMBL/GenBank/DDBJ databases">
        <title>Genome Sequence of Agrocybe chaxingu.</title>
        <authorList>
            <person name="Buettner E."/>
        </authorList>
    </citation>
    <scope>NUCLEOTIDE SEQUENCE</scope>
    <source>
        <strain evidence="1">MP-N11</strain>
    </source>
</reference>
<dbReference type="Proteomes" id="UP001148786">
    <property type="component" value="Unassembled WGS sequence"/>
</dbReference>
<organism evidence="1 2">
    <name type="scientific">Agrocybe chaxingu</name>
    <dbReference type="NCBI Taxonomy" id="84603"/>
    <lineage>
        <taxon>Eukaryota</taxon>
        <taxon>Fungi</taxon>
        <taxon>Dikarya</taxon>
        <taxon>Basidiomycota</taxon>
        <taxon>Agaricomycotina</taxon>
        <taxon>Agaricomycetes</taxon>
        <taxon>Agaricomycetidae</taxon>
        <taxon>Agaricales</taxon>
        <taxon>Agaricineae</taxon>
        <taxon>Strophariaceae</taxon>
        <taxon>Agrocybe</taxon>
    </lineage>
</organism>
<dbReference type="AlphaFoldDB" id="A0A9W8JXL9"/>
<sequence length="109" mass="12511">MRDLALFHPAQITKPYELQFMTGALISGSTALQLLDRSHYENPYLDLYVTHHSCKPIGLWLKGIGYQYEPKNTRLVPLALWKLETALQYVDPLECLMELDLRAGKVTSF</sequence>
<evidence type="ECO:0000313" key="1">
    <source>
        <dbReference type="EMBL" id="KAJ3503603.1"/>
    </source>
</evidence>
<comment type="caution">
    <text evidence="1">The sequence shown here is derived from an EMBL/GenBank/DDBJ whole genome shotgun (WGS) entry which is preliminary data.</text>
</comment>
<proteinExistence type="predicted"/>